<dbReference type="InterPro" id="IPR025916">
    <property type="entry name" value="YdjO"/>
</dbReference>
<evidence type="ECO:0000313" key="1">
    <source>
        <dbReference type="EMBL" id="SDC37481.1"/>
    </source>
</evidence>
<keyword evidence="2" id="KW-1185">Reference proteome</keyword>
<dbReference type="EMBL" id="FMYI01000007">
    <property type="protein sequence ID" value="SDC37481.1"/>
    <property type="molecule type" value="Genomic_DNA"/>
</dbReference>
<evidence type="ECO:0000313" key="2">
    <source>
        <dbReference type="Proteomes" id="UP000242949"/>
    </source>
</evidence>
<dbReference type="OrthoDB" id="1955171at2"/>
<reference evidence="2" key="1">
    <citation type="submission" date="2016-09" db="EMBL/GenBank/DDBJ databases">
        <authorList>
            <person name="Varghese N."/>
            <person name="Submissions S."/>
        </authorList>
    </citation>
    <scope>NUCLEOTIDE SEQUENCE [LARGE SCALE GENOMIC DNA]</scope>
    <source>
        <strain evidence="2">S5</strain>
    </source>
</reference>
<proteinExistence type="predicted"/>
<organism evidence="1 2">
    <name type="scientific">Pelagirhabdus alkalitolerans</name>
    <dbReference type="NCBI Taxonomy" id="1612202"/>
    <lineage>
        <taxon>Bacteria</taxon>
        <taxon>Bacillati</taxon>
        <taxon>Bacillota</taxon>
        <taxon>Bacilli</taxon>
        <taxon>Bacillales</taxon>
        <taxon>Bacillaceae</taxon>
        <taxon>Pelagirhabdus</taxon>
    </lineage>
</organism>
<protein>
    <submittedName>
        <fullName evidence="1">Cold-inducible protein YdjO</fullName>
    </submittedName>
</protein>
<accession>A0A1G6L2Y3</accession>
<name>A0A1G6L2Y3_9BACI</name>
<gene>
    <name evidence="1" type="ORF">SAMN05421734_10774</name>
</gene>
<dbReference type="RefSeq" id="WP_090796251.1">
    <property type="nucleotide sequence ID" value="NZ_FMYI01000007.1"/>
</dbReference>
<sequence>MAYYNNKREPVEEVETKIWSCTSETCAGWMRVDYSFEKEPTCPLCHEPMIEETKTLPKLS</sequence>
<dbReference type="Proteomes" id="UP000242949">
    <property type="component" value="Unassembled WGS sequence"/>
</dbReference>
<dbReference type="AlphaFoldDB" id="A0A1G6L2Y3"/>
<dbReference type="Pfam" id="PF14169">
    <property type="entry name" value="YdjO"/>
    <property type="match status" value="1"/>
</dbReference>